<name>A0A8S9JHH7_BRACR</name>
<dbReference type="EMBL" id="QGKW02001660">
    <property type="protein sequence ID" value="KAF2580892.1"/>
    <property type="molecule type" value="Genomic_DNA"/>
</dbReference>
<evidence type="ECO:0000313" key="1">
    <source>
        <dbReference type="EMBL" id="KAF2580892.1"/>
    </source>
</evidence>
<sequence>MEFKLEKLLKYQQEMTEDMNLHLDFLCKELNGRLETLDTCVKMLYTQASQTAEAVRKQEALIKANAVEVERHRVDDILDNGFGEVLEQEKLEEDAFLVESFMSVGSSYWCQPTPTTNHRPTPSDKHRSTPLLGSDKIIQIQSHSDFAARYPHPPTRARVKLKEVDRQQHEHIDREQQERIDRQQHCCIDRQEQPSTDHPSTPYQVRLPDLDTHRLNATRNPSQTLVCLKTKEKISQKSAEAPEQEQSTLAETSLVEIDQRQWDGYKPSMEKQETKEGVQSEKRVKSRKVFIPKYLRREVNKVELDGFHKKVKRVPKDMSFEDAYYKYRLGSYIGVLDEHQHASISQSGLGYKGYFDKCPAEALSNDGNDQTTSIDSIISPSIDTHRISEQTEYEVCRNLFDGGTTTRSDKSGGKKKKNWKKRKMIKGDSQLSLIPHFSDGVRKYKSIKSIDRHLTVLVDTHIQVRRYARFTEEWSVSLARESCRGDEGLSIDKTALVSIDSDARTWAKHISRPFEAQKLHQVTKIPMDD</sequence>
<evidence type="ECO:0000313" key="2">
    <source>
        <dbReference type="Proteomes" id="UP000712281"/>
    </source>
</evidence>
<proteinExistence type="predicted"/>
<accession>A0A8S9JHH7</accession>
<protein>
    <submittedName>
        <fullName evidence="1">Uncharacterized protein</fullName>
    </submittedName>
</protein>
<dbReference type="AlphaFoldDB" id="A0A8S9JHH7"/>
<reference evidence="1" key="1">
    <citation type="submission" date="2019-12" db="EMBL/GenBank/DDBJ databases">
        <title>Genome sequencing and annotation of Brassica cretica.</title>
        <authorList>
            <person name="Studholme D.J."/>
            <person name="Sarris P.F."/>
        </authorList>
    </citation>
    <scope>NUCLEOTIDE SEQUENCE</scope>
    <source>
        <strain evidence="1">PFS-001/15</strain>
        <tissue evidence="1">Leaf</tissue>
    </source>
</reference>
<organism evidence="1 2">
    <name type="scientific">Brassica cretica</name>
    <name type="common">Mustard</name>
    <dbReference type="NCBI Taxonomy" id="69181"/>
    <lineage>
        <taxon>Eukaryota</taxon>
        <taxon>Viridiplantae</taxon>
        <taxon>Streptophyta</taxon>
        <taxon>Embryophyta</taxon>
        <taxon>Tracheophyta</taxon>
        <taxon>Spermatophyta</taxon>
        <taxon>Magnoliopsida</taxon>
        <taxon>eudicotyledons</taxon>
        <taxon>Gunneridae</taxon>
        <taxon>Pentapetalae</taxon>
        <taxon>rosids</taxon>
        <taxon>malvids</taxon>
        <taxon>Brassicales</taxon>
        <taxon>Brassicaceae</taxon>
        <taxon>Brassiceae</taxon>
        <taxon>Brassica</taxon>
    </lineage>
</organism>
<comment type="caution">
    <text evidence="1">The sequence shown here is derived from an EMBL/GenBank/DDBJ whole genome shotgun (WGS) entry which is preliminary data.</text>
</comment>
<gene>
    <name evidence="1" type="ORF">F2Q68_00004736</name>
</gene>
<dbReference type="Proteomes" id="UP000712281">
    <property type="component" value="Unassembled WGS sequence"/>
</dbReference>